<gene>
    <name evidence="3" type="ORF">JD78_03214</name>
</gene>
<evidence type="ECO:0000256" key="1">
    <source>
        <dbReference type="SAM" id="MobiDB-lite"/>
    </source>
</evidence>
<feature type="region of interest" description="Disordered" evidence="1">
    <location>
        <begin position="1"/>
        <end position="21"/>
    </location>
</feature>
<keyword evidence="2" id="KW-0812">Transmembrane</keyword>
<reference evidence="3 4" key="1">
    <citation type="submission" date="2019-07" db="EMBL/GenBank/DDBJ databases">
        <title>R&amp;d 2014.</title>
        <authorList>
            <person name="Klenk H.-P."/>
        </authorList>
    </citation>
    <scope>NUCLEOTIDE SEQUENCE [LARGE SCALE GENOMIC DNA]</scope>
    <source>
        <strain evidence="3 4">DSM 45764</strain>
    </source>
</reference>
<dbReference type="RefSeq" id="WP_153358322.1">
    <property type="nucleotide sequence ID" value="NZ_JABGDC010000029.1"/>
</dbReference>
<organism evidence="3 4">
    <name type="scientific">Modestobacter roseus</name>
    <dbReference type="NCBI Taxonomy" id="1181884"/>
    <lineage>
        <taxon>Bacteria</taxon>
        <taxon>Bacillati</taxon>
        <taxon>Actinomycetota</taxon>
        <taxon>Actinomycetes</taxon>
        <taxon>Geodermatophilales</taxon>
        <taxon>Geodermatophilaceae</taxon>
        <taxon>Modestobacter</taxon>
    </lineage>
</organism>
<proteinExistence type="predicted"/>
<sequence>MSTPPNDPSDPQPTSKSRQNRSRAIVAGAIALILVVIFGYMLLVGGLVD</sequence>
<dbReference type="Proteomes" id="UP000321490">
    <property type="component" value="Unassembled WGS sequence"/>
</dbReference>
<dbReference type="EMBL" id="VLKF01000001">
    <property type="protein sequence ID" value="TWH74669.1"/>
    <property type="molecule type" value="Genomic_DNA"/>
</dbReference>
<name>A0A562IUI0_9ACTN</name>
<protein>
    <submittedName>
        <fullName evidence="3">Uncharacterized protein</fullName>
    </submittedName>
</protein>
<dbReference type="AlphaFoldDB" id="A0A562IUI0"/>
<feature type="compositionally biased region" description="Pro residues" evidence="1">
    <location>
        <begin position="1"/>
        <end position="11"/>
    </location>
</feature>
<keyword evidence="2" id="KW-0472">Membrane</keyword>
<keyword evidence="4" id="KW-1185">Reference proteome</keyword>
<keyword evidence="2" id="KW-1133">Transmembrane helix</keyword>
<comment type="caution">
    <text evidence="3">The sequence shown here is derived from an EMBL/GenBank/DDBJ whole genome shotgun (WGS) entry which is preliminary data.</text>
</comment>
<evidence type="ECO:0000256" key="2">
    <source>
        <dbReference type="SAM" id="Phobius"/>
    </source>
</evidence>
<accession>A0A562IUI0</accession>
<evidence type="ECO:0000313" key="3">
    <source>
        <dbReference type="EMBL" id="TWH74669.1"/>
    </source>
</evidence>
<evidence type="ECO:0000313" key="4">
    <source>
        <dbReference type="Proteomes" id="UP000321490"/>
    </source>
</evidence>
<feature type="transmembrane region" description="Helical" evidence="2">
    <location>
        <begin position="24"/>
        <end position="48"/>
    </location>
</feature>